<feature type="transmembrane region" description="Helical" evidence="11">
    <location>
        <begin position="166"/>
        <end position="188"/>
    </location>
</feature>
<evidence type="ECO:0000256" key="5">
    <source>
        <dbReference type="ARBA" id="ARBA00022958"/>
    </source>
</evidence>
<keyword evidence="3" id="KW-0633">Potassium transport</keyword>
<evidence type="ECO:0000313" key="15">
    <source>
        <dbReference type="EMBL" id="KAK8474543.1"/>
    </source>
</evidence>
<keyword evidence="4 11" id="KW-0812">Transmembrane</keyword>
<keyword evidence="6 11" id="KW-1133">Transmembrane helix</keyword>
<dbReference type="Gene3D" id="1.20.1530.20">
    <property type="match status" value="1"/>
</dbReference>
<keyword evidence="2" id="KW-0813">Transport</keyword>
<feature type="domain" description="Cation/H(+) antiporter C-terminal" evidence="14">
    <location>
        <begin position="685"/>
        <end position="828"/>
    </location>
</feature>
<evidence type="ECO:0000256" key="9">
    <source>
        <dbReference type="ARBA" id="ARBA00038341"/>
    </source>
</evidence>
<comment type="similarity">
    <text evidence="9">Belongs to the monovalent cation:proton antiporter 2 (CPA2) transporter (TC 2.A.37) family. CHX (TC 2.A.37.4) subfamily.</text>
</comment>
<feature type="transmembrane region" description="Helical" evidence="11">
    <location>
        <begin position="275"/>
        <end position="293"/>
    </location>
</feature>
<dbReference type="Pfam" id="PF23256">
    <property type="entry name" value="CHX17_2nd"/>
    <property type="match status" value="1"/>
</dbReference>
<feature type="transmembrane region" description="Helical" evidence="11">
    <location>
        <begin position="299"/>
        <end position="318"/>
    </location>
</feature>
<feature type="transmembrane region" description="Helical" evidence="11">
    <location>
        <begin position="384"/>
        <end position="403"/>
    </location>
</feature>
<protein>
    <recommendedName>
        <fullName evidence="17">Cation/H+ exchanger domain-containing protein</fullName>
    </recommendedName>
</protein>
<dbReference type="Proteomes" id="UP001396334">
    <property type="component" value="Unassembled WGS sequence"/>
</dbReference>
<evidence type="ECO:0000256" key="10">
    <source>
        <dbReference type="SAM" id="MobiDB-lite"/>
    </source>
</evidence>
<dbReference type="Pfam" id="PF23259">
    <property type="entry name" value="CHX17_C"/>
    <property type="match status" value="1"/>
</dbReference>
<feature type="transmembrane region" description="Helical" evidence="11">
    <location>
        <begin position="234"/>
        <end position="254"/>
    </location>
</feature>
<evidence type="ECO:0000256" key="1">
    <source>
        <dbReference type="ARBA" id="ARBA00004141"/>
    </source>
</evidence>
<feature type="domain" description="Cation/H(+) antiporter central" evidence="13">
    <location>
        <begin position="552"/>
        <end position="678"/>
    </location>
</feature>
<evidence type="ECO:0008006" key="17">
    <source>
        <dbReference type="Google" id="ProtNLM"/>
    </source>
</evidence>
<dbReference type="InterPro" id="IPR057291">
    <property type="entry name" value="CHX17_2nd"/>
</dbReference>
<evidence type="ECO:0000256" key="4">
    <source>
        <dbReference type="ARBA" id="ARBA00022692"/>
    </source>
</evidence>
<feature type="region of interest" description="Disordered" evidence="10">
    <location>
        <begin position="1"/>
        <end position="36"/>
    </location>
</feature>
<name>A0ABR1Z6B7_9ROSI</name>
<keyword evidence="7" id="KW-0406">Ion transport</keyword>
<keyword evidence="8 11" id="KW-0472">Membrane</keyword>
<feature type="transmembrane region" description="Helical" evidence="11">
    <location>
        <begin position="200"/>
        <end position="222"/>
    </location>
</feature>
<dbReference type="InterPro" id="IPR057290">
    <property type="entry name" value="CHX17_C"/>
</dbReference>
<evidence type="ECO:0000256" key="7">
    <source>
        <dbReference type="ARBA" id="ARBA00023065"/>
    </source>
</evidence>
<comment type="caution">
    <text evidence="15">The sequence shown here is derived from an EMBL/GenBank/DDBJ whole genome shotgun (WGS) entry which is preliminary data.</text>
</comment>
<sequence>MRKQAGAKSGQPISGSDQLVPFGSPEQNMSYQSTYADPFPKSSPLPFFPSSLTHFPSQLTPTPAETFERSEADRPETMDGYADQCVVLNITTINGIYLGENPFNEPIPVFVSQLAAILIISRFLHHLFRPLHQPRIVSDVLSGILLGPSALGRITCFADLFSVKNVNIMATLAYLSLVLHMFLVGVELDLRAMGRTSKKAIMVIMTGLFLPFVIGVVIVYLLHRFLVQDVEQGYNVECGFLWAAIFAVTGFQAVNRILSNLKLLNSEIGRLARPIALISDFGSWILIVMLIPFCANPMTAPFVIFATMGCVVVSFYTIRPLLAWIVRYTSDDATTHSDFYFCFPLVGAVAFAFVTDVTGTHPIVGAFVFGLIMPDELTVTLMNRFDYFISGLMLPIFFAVSGLKVDIFKITKWNVVFVLVILLGAVKIISFVPVLIISNISPRDSFALGLLMSTKGTWAILAVATGLENGVLHDGDYAVTMVAILLMNSIVPPTIAIIYKRNNLFAKYSSRTIQDFKPEEELRILVCAHSYPDVPGTLKLLDVSHSSRHDSMTVFTLHLVELANQSSPMLIVHDSHASRFENPASCLRSHDSAEADRIVTAYTEFENATPNVAIQSFTIVSPFRTVSRDICSLAKDKVVAFIILPYHRLDPSSFRNINHKVLHNAPCSVGIFIDRGLESAKIREIAMLFFGGADDCEALAYAWRMATKPGVSLTVVRLLETEYVEYSSKQNQQDADYIHDFRLQTADEELIIYEEKVIQCGEELMMALKEMENRFELFVVGKREGLDSPIMTELFHMVDCPDLGIVGNLLTMSDSAATSSVLVVQQFIYRNTRRTLVFQKGMSRLERRKVNVESIPFL</sequence>
<evidence type="ECO:0000259" key="12">
    <source>
        <dbReference type="Pfam" id="PF00999"/>
    </source>
</evidence>
<dbReference type="InterPro" id="IPR038770">
    <property type="entry name" value="Na+/solute_symporter_sf"/>
</dbReference>
<comment type="subcellular location">
    <subcellularLocation>
        <location evidence="1">Membrane</location>
        <topology evidence="1">Multi-pass membrane protein</topology>
    </subcellularLocation>
</comment>
<dbReference type="PANTHER" id="PTHR32468">
    <property type="entry name" value="CATION/H + ANTIPORTER"/>
    <property type="match status" value="1"/>
</dbReference>
<evidence type="ECO:0000256" key="2">
    <source>
        <dbReference type="ARBA" id="ARBA00022448"/>
    </source>
</evidence>
<accession>A0ABR1Z6B7</accession>
<keyword evidence="16" id="KW-1185">Reference proteome</keyword>
<dbReference type="PANTHER" id="PTHR32468:SF68">
    <property type="entry name" value="CATION_H+ EXCHANGER DOMAIN-CONTAINING PROTEIN"/>
    <property type="match status" value="1"/>
</dbReference>
<organism evidence="15 16">
    <name type="scientific">Hibiscus sabdariffa</name>
    <name type="common">roselle</name>
    <dbReference type="NCBI Taxonomy" id="183260"/>
    <lineage>
        <taxon>Eukaryota</taxon>
        <taxon>Viridiplantae</taxon>
        <taxon>Streptophyta</taxon>
        <taxon>Embryophyta</taxon>
        <taxon>Tracheophyta</taxon>
        <taxon>Spermatophyta</taxon>
        <taxon>Magnoliopsida</taxon>
        <taxon>eudicotyledons</taxon>
        <taxon>Gunneridae</taxon>
        <taxon>Pentapetalae</taxon>
        <taxon>rosids</taxon>
        <taxon>malvids</taxon>
        <taxon>Malvales</taxon>
        <taxon>Malvaceae</taxon>
        <taxon>Malvoideae</taxon>
        <taxon>Hibiscus</taxon>
    </lineage>
</organism>
<reference evidence="15 16" key="1">
    <citation type="journal article" date="2024" name="G3 (Bethesda)">
        <title>Genome assembly of Hibiscus sabdariffa L. provides insights into metabolisms of medicinal natural products.</title>
        <authorList>
            <person name="Kim T."/>
        </authorList>
    </citation>
    <scope>NUCLEOTIDE SEQUENCE [LARGE SCALE GENOMIC DNA]</scope>
    <source>
        <strain evidence="15">TK-2024</strain>
        <tissue evidence="15">Old leaves</tissue>
    </source>
</reference>
<evidence type="ECO:0000259" key="13">
    <source>
        <dbReference type="Pfam" id="PF23256"/>
    </source>
</evidence>
<dbReference type="Pfam" id="PF00999">
    <property type="entry name" value="Na_H_Exchanger"/>
    <property type="match status" value="1"/>
</dbReference>
<dbReference type="Gene3D" id="3.40.50.12370">
    <property type="match status" value="1"/>
</dbReference>
<proteinExistence type="inferred from homology"/>
<evidence type="ECO:0000256" key="3">
    <source>
        <dbReference type="ARBA" id="ARBA00022538"/>
    </source>
</evidence>
<evidence type="ECO:0000256" key="11">
    <source>
        <dbReference type="SAM" id="Phobius"/>
    </source>
</evidence>
<dbReference type="EMBL" id="JBBPBN010002648">
    <property type="protein sequence ID" value="KAK8474543.1"/>
    <property type="molecule type" value="Genomic_DNA"/>
</dbReference>
<keyword evidence="5" id="KW-0630">Potassium</keyword>
<feature type="transmembrane region" description="Helical" evidence="11">
    <location>
        <begin position="339"/>
        <end position="372"/>
    </location>
</feature>
<dbReference type="InterPro" id="IPR006153">
    <property type="entry name" value="Cation/H_exchanger_TM"/>
</dbReference>
<gene>
    <name evidence="15" type="ORF">V6N11_043330</name>
</gene>
<evidence type="ECO:0000256" key="8">
    <source>
        <dbReference type="ARBA" id="ARBA00023136"/>
    </source>
</evidence>
<evidence type="ECO:0000313" key="16">
    <source>
        <dbReference type="Proteomes" id="UP001396334"/>
    </source>
</evidence>
<feature type="domain" description="Cation/H+ exchanger transmembrane" evidence="12">
    <location>
        <begin position="119"/>
        <end position="498"/>
    </location>
</feature>
<dbReference type="InterPro" id="IPR050794">
    <property type="entry name" value="CPA2_transporter"/>
</dbReference>
<feature type="transmembrane region" description="Helical" evidence="11">
    <location>
        <begin position="415"/>
        <end position="440"/>
    </location>
</feature>
<evidence type="ECO:0000256" key="6">
    <source>
        <dbReference type="ARBA" id="ARBA00022989"/>
    </source>
</evidence>
<feature type="transmembrane region" description="Helical" evidence="11">
    <location>
        <begin position="477"/>
        <end position="499"/>
    </location>
</feature>
<evidence type="ECO:0000259" key="14">
    <source>
        <dbReference type="Pfam" id="PF23259"/>
    </source>
</evidence>
<feature type="compositionally biased region" description="Polar residues" evidence="10">
    <location>
        <begin position="25"/>
        <end position="35"/>
    </location>
</feature>